<evidence type="ECO:0000259" key="8">
    <source>
        <dbReference type="Pfam" id="PF01794"/>
    </source>
</evidence>
<comment type="function">
    <text evidence="7">Part of the MsrPQ system that repairs oxidized cell envelope proteins containing methionine sulfoxide residues (Met-O), using respiratory chain electrons. Thus protects these proteins from oxidative-stress damage caused by reactive species of oxygen and chlorine. MsrPQ is essential for the maintenance of envelope integrity under bleach stress, rescuing a wide series of structurally unrelated cell envelope proteins from methionine oxidation. MsrQ provides electrons for reduction to the reductase catalytic subunit MsrP, using the quinone pool of the respiratory chain.</text>
</comment>
<keyword evidence="4 7" id="KW-1133">Transmembrane helix</keyword>
<keyword evidence="2 7" id="KW-0813">Transport</keyword>
<gene>
    <name evidence="7" type="primary">msrQ</name>
    <name evidence="9" type="ORF">AMJ44_05685</name>
</gene>
<evidence type="ECO:0000256" key="7">
    <source>
        <dbReference type="HAMAP-Rule" id="MF_01207"/>
    </source>
</evidence>
<accession>A0A0S7Y3M1</accession>
<dbReference type="PANTHER" id="PTHR36964:SF1">
    <property type="entry name" value="PROTEIN-METHIONINE-SULFOXIDE REDUCTASE HEME-BINDING SUBUNIT MSRQ"/>
    <property type="match status" value="1"/>
</dbReference>
<evidence type="ECO:0000256" key="6">
    <source>
        <dbReference type="ARBA" id="ARBA00023136"/>
    </source>
</evidence>
<comment type="cofactor">
    <cofactor evidence="7">
        <name>heme b</name>
        <dbReference type="ChEBI" id="CHEBI:60344"/>
    </cofactor>
    <text evidence="7">Binds 1 heme b (iron(II)-protoporphyrin IX) group per subunit.</text>
</comment>
<comment type="subunit">
    <text evidence="7">Heterodimer of a catalytic subunit (MsrP) and a heme-binding subunit (MsrQ).</text>
</comment>
<keyword evidence="7" id="KW-0288">FMN</keyword>
<feature type="transmembrane region" description="Helical" evidence="7">
    <location>
        <begin position="50"/>
        <end position="67"/>
    </location>
</feature>
<dbReference type="InterPro" id="IPR013130">
    <property type="entry name" value="Fe3_Rdtase_TM_dom"/>
</dbReference>
<feature type="domain" description="Ferric oxidoreductase" evidence="8">
    <location>
        <begin position="49"/>
        <end position="160"/>
    </location>
</feature>
<evidence type="ECO:0000256" key="4">
    <source>
        <dbReference type="ARBA" id="ARBA00022989"/>
    </source>
</evidence>
<evidence type="ECO:0000313" key="10">
    <source>
        <dbReference type="Proteomes" id="UP000051861"/>
    </source>
</evidence>
<dbReference type="Pfam" id="PF01794">
    <property type="entry name" value="Ferric_reduct"/>
    <property type="match status" value="1"/>
</dbReference>
<comment type="subcellular location">
    <subcellularLocation>
        <location evidence="7">Cell membrane</location>
        <topology evidence="7">Multi-pass membrane protein</topology>
    </subcellularLocation>
    <subcellularLocation>
        <location evidence="1">Membrane</location>
        <topology evidence="1">Multi-pass membrane protein</topology>
    </subcellularLocation>
</comment>
<feature type="transmembrane region" description="Helical" evidence="7">
    <location>
        <begin position="152"/>
        <end position="170"/>
    </location>
</feature>
<feature type="transmembrane region" description="Helical" evidence="7">
    <location>
        <begin position="79"/>
        <end position="98"/>
    </location>
</feature>
<dbReference type="GO" id="GO:0005886">
    <property type="term" value="C:plasma membrane"/>
    <property type="evidence" value="ECO:0007669"/>
    <property type="project" value="UniProtKB-SubCell"/>
</dbReference>
<name>A0A0S7Y3M1_UNCSA</name>
<feature type="transmembrane region" description="Helical" evidence="7">
    <location>
        <begin position="176"/>
        <end position="196"/>
    </location>
</feature>
<dbReference type="GO" id="GO:0009055">
    <property type="term" value="F:electron transfer activity"/>
    <property type="evidence" value="ECO:0007669"/>
    <property type="project" value="UniProtKB-UniRule"/>
</dbReference>
<feature type="transmembrane region" description="Helical" evidence="7">
    <location>
        <begin position="118"/>
        <end position="140"/>
    </location>
</feature>
<keyword evidence="7" id="KW-0349">Heme</keyword>
<dbReference type="GO" id="GO:0046872">
    <property type="term" value="F:metal ion binding"/>
    <property type="evidence" value="ECO:0007669"/>
    <property type="project" value="UniProtKB-KW"/>
</dbReference>
<protein>
    <recommendedName>
        <fullName evidence="7">Protein-methionine-sulfoxide reductase heme-binding subunit MsrQ</fullName>
    </recommendedName>
    <alternativeName>
        <fullName evidence="7">Flavocytochrome MsrQ</fullName>
    </alternativeName>
</protein>
<comment type="caution">
    <text evidence="9">The sequence shown here is derived from an EMBL/GenBank/DDBJ whole genome shotgun (WGS) entry which is preliminary data.</text>
</comment>
<dbReference type="HAMAP" id="MF_01207">
    <property type="entry name" value="MsrQ"/>
    <property type="match status" value="1"/>
</dbReference>
<dbReference type="GO" id="GO:0010181">
    <property type="term" value="F:FMN binding"/>
    <property type="evidence" value="ECO:0007669"/>
    <property type="project" value="UniProtKB-UniRule"/>
</dbReference>
<comment type="caution">
    <text evidence="7">Lacks conserved residue(s) required for the propagation of feature annotation.</text>
</comment>
<keyword evidence="7" id="KW-0479">Metal-binding</keyword>
<dbReference type="InterPro" id="IPR022837">
    <property type="entry name" value="MsrQ-like"/>
</dbReference>
<dbReference type="AlphaFoldDB" id="A0A0S7Y3M1"/>
<sequence length="206" mass="23854">MQDDSRPIKLLKVLVFIASLLPLAWTLGQFIFGGLGANPIEKALHRSGDWALNFLLMTLTITPLRRLTGWEWLSKLRRMIGLFAFCYAFLHFMIYIGLDQFFSWEATIKDFAVHPRLIVGLLSLILLIPPTITSSTRMIVRLGIKRWQWVHRPIYLAATGGVIHYFWLVKRDIQKPLIYAIILGILLGYRLVMWVVNRLRARPPTL</sequence>
<keyword evidence="7" id="KW-1003">Cell membrane</keyword>
<evidence type="ECO:0000256" key="2">
    <source>
        <dbReference type="ARBA" id="ARBA00022448"/>
    </source>
</evidence>
<evidence type="ECO:0000256" key="5">
    <source>
        <dbReference type="ARBA" id="ARBA00023004"/>
    </source>
</evidence>
<keyword evidence="7" id="KW-0285">Flavoprotein</keyword>
<evidence type="ECO:0000256" key="3">
    <source>
        <dbReference type="ARBA" id="ARBA00022692"/>
    </source>
</evidence>
<dbReference type="Proteomes" id="UP000051861">
    <property type="component" value="Unassembled WGS sequence"/>
</dbReference>
<keyword evidence="5 7" id="KW-0408">Iron</keyword>
<keyword evidence="6 7" id="KW-0472">Membrane</keyword>
<dbReference type="PANTHER" id="PTHR36964">
    <property type="entry name" value="PROTEIN-METHIONINE-SULFOXIDE REDUCTASE HEME-BINDING SUBUNIT MSRQ"/>
    <property type="match status" value="1"/>
</dbReference>
<dbReference type="GO" id="GO:0030091">
    <property type="term" value="P:protein repair"/>
    <property type="evidence" value="ECO:0007669"/>
    <property type="project" value="UniProtKB-UniRule"/>
</dbReference>
<dbReference type="EMBL" id="LIZX01000042">
    <property type="protein sequence ID" value="KPJ68716.1"/>
    <property type="molecule type" value="Genomic_DNA"/>
</dbReference>
<keyword evidence="3 7" id="KW-0812">Transmembrane</keyword>
<proteinExistence type="inferred from homology"/>
<comment type="cofactor">
    <cofactor evidence="7">
        <name>FMN</name>
        <dbReference type="ChEBI" id="CHEBI:58210"/>
    </cofactor>
    <text evidence="7">Binds 1 FMN per subunit.</text>
</comment>
<reference evidence="9 10" key="1">
    <citation type="journal article" date="2015" name="Microbiome">
        <title>Genomic resolution of linkages in carbon, nitrogen, and sulfur cycling among widespread estuary sediment bacteria.</title>
        <authorList>
            <person name="Baker B.J."/>
            <person name="Lazar C.S."/>
            <person name="Teske A.P."/>
            <person name="Dick G.J."/>
        </authorList>
    </citation>
    <scope>NUCLEOTIDE SEQUENCE [LARGE SCALE GENOMIC DNA]</scope>
    <source>
        <strain evidence="9">DG_54_3</strain>
    </source>
</reference>
<evidence type="ECO:0000256" key="1">
    <source>
        <dbReference type="ARBA" id="ARBA00004141"/>
    </source>
</evidence>
<dbReference type="PATRIC" id="fig|1703775.3.peg.2037"/>
<keyword evidence="7" id="KW-0249">Electron transport</keyword>
<dbReference type="GO" id="GO:0020037">
    <property type="term" value="F:heme binding"/>
    <property type="evidence" value="ECO:0007669"/>
    <property type="project" value="UniProtKB-UniRule"/>
</dbReference>
<comment type="similarity">
    <text evidence="7">Belongs to the MsrQ family.</text>
</comment>
<evidence type="ECO:0000313" key="9">
    <source>
        <dbReference type="EMBL" id="KPJ68716.1"/>
    </source>
</evidence>
<dbReference type="GO" id="GO:0016679">
    <property type="term" value="F:oxidoreductase activity, acting on diphenols and related substances as donors"/>
    <property type="evidence" value="ECO:0007669"/>
    <property type="project" value="TreeGrafter"/>
</dbReference>
<organism evidence="9 10">
    <name type="scientific">candidate division WOR-1 bacterium DG_54_3</name>
    <dbReference type="NCBI Taxonomy" id="1703775"/>
    <lineage>
        <taxon>Bacteria</taxon>
        <taxon>Bacillati</taxon>
        <taxon>Saganbacteria</taxon>
    </lineage>
</organism>